<dbReference type="InterPro" id="IPR010730">
    <property type="entry name" value="HET"/>
</dbReference>
<dbReference type="AlphaFoldDB" id="A0A9P4H5Z4"/>
<feature type="domain" description="Heterokaryon incompatibility" evidence="1">
    <location>
        <begin position="22"/>
        <end position="132"/>
    </location>
</feature>
<dbReference type="Proteomes" id="UP000799777">
    <property type="component" value="Unassembled WGS sequence"/>
</dbReference>
<feature type="domain" description="DUF8212" evidence="2">
    <location>
        <begin position="254"/>
        <end position="280"/>
    </location>
</feature>
<evidence type="ECO:0008006" key="5">
    <source>
        <dbReference type="Google" id="ProtNLM"/>
    </source>
</evidence>
<evidence type="ECO:0000313" key="4">
    <source>
        <dbReference type="Proteomes" id="UP000799777"/>
    </source>
</evidence>
<dbReference type="EMBL" id="ML978208">
    <property type="protein sequence ID" value="KAF2028798.1"/>
    <property type="molecule type" value="Genomic_DNA"/>
</dbReference>
<protein>
    <recommendedName>
        <fullName evidence="5">Heterokaryon incompatibility domain-containing protein</fullName>
    </recommendedName>
</protein>
<dbReference type="PANTHER" id="PTHR10622:SF12">
    <property type="entry name" value="HET DOMAIN-CONTAINING PROTEIN"/>
    <property type="match status" value="1"/>
</dbReference>
<accession>A0A9P4H5Z4</accession>
<dbReference type="PANTHER" id="PTHR10622">
    <property type="entry name" value="HET DOMAIN-CONTAINING PROTEIN"/>
    <property type="match status" value="1"/>
</dbReference>
<comment type="caution">
    <text evidence="3">The sequence shown here is derived from an EMBL/GenBank/DDBJ whole genome shotgun (WGS) entry which is preliminary data.</text>
</comment>
<dbReference type="Pfam" id="PF06985">
    <property type="entry name" value="HET"/>
    <property type="match status" value="1"/>
</dbReference>
<dbReference type="OrthoDB" id="674604at2759"/>
<reference evidence="3" key="1">
    <citation type="journal article" date="2020" name="Stud. Mycol.">
        <title>101 Dothideomycetes genomes: a test case for predicting lifestyles and emergence of pathogens.</title>
        <authorList>
            <person name="Haridas S."/>
            <person name="Albert R."/>
            <person name="Binder M."/>
            <person name="Bloem J."/>
            <person name="Labutti K."/>
            <person name="Salamov A."/>
            <person name="Andreopoulos B."/>
            <person name="Baker S."/>
            <person name="Barry K."/>
            <person name="Bills G."/>
            <person name="Bluhm B."/>
            <person name="Cannon C."/>
            <person name="Castanera R."/>
            <person name="Culley D."/>
            <person name="Daum C."/>
            <person name="Ezra D."/>
            <person name="Gonzalez J."/>
            <person name="Henrissat B."/>
            <person name="Kuo A."/>
            <person name="Liang C."/>
            <person name="Lipzen A."/>
            <person name="Lutzoni F."/>
            <person name="Magnuson J."/>
            <person name="Mondo S."/>
            <person name="Nolan M."/>
            <person name="Ohm R."/>
            <person name="Pangilinan J."/>
            <person name="Park H.-J."/>
            <person name="Ramirez L."/>
            <person name="Alfaro M."/>
            <person name="Sun H."/>
            <person name="Tritt A."/>
            <person name="Yoshinaga Y."/>
            <person name="Zwiers L.-H."/>
            <person name="Turgeon B."/>
            <person name="Goodwin S."/>
            <person name="Spatafora J."/>
            <person name="Crous P."/>
            <person name="Grigoriev I."/>
        </authorList>
    </citation>
    <scope>NUCLEOTIDE SEQUENCE</scope>
    <source>
        <strain evidence="3">CBS 110217</strain>
    </source>
</reference>
<keyword evidence="4" id="KW-1185">Reference proteome</keyword>
<sequence length="538" mass="61432">MRLINVTTLQIETFTDNDIPPYAILSHTWGSDEISYEELVWINRIKGFHESLDQKSPTSSPSSGLTEQDFLQREGYAKIVNAARQAQALTVQWIWIDTCCIDKSSSAELSEAINSMYRYYSECQVCLVYLNDVAMPFPEEWSDGCEDNRKAFSSARWTKRGWTLQELIAPKICQFYYDDWQLMGEKKYFLDELSQGTGIPRSVLEDRTTLSDLSVAERMSWVANRETSRKEDIAYCLLGLFDIHMPLLYGEGDKAFIRLQEEILKTTDDYSIFAWSAPDANTSTYRGLLARSPNEFRKSSSIERENALSAFPIAPTPIGLRVQLELLPDPNDPSRMLGLIRSCNSMSQRLAIRLKCLDGSMQYARVDAGSLVAIDDWPTGQLRTIYVRHKLLVPADFATPEFDRFQLRRRASKHGSLNVRIEHASFGWDWAAKEYHIPPRRVGETTTIVAFKLQPLIWPHVIIFPVALEFNPETCHYWCKIMPSIMQDRRDHDDTVDWLPTSEVHVPDEGAVALNIDIKAGLCGDNIALIVYVDGLLE</sequence>
<proteinExistence type="predicted"/>
<evidence type="ECO:0000313" key="3">
    <source>
        <dbReference type="EMBL" id="KAF2028798.1"/>
    </source>
</evidence>
<dbReference type="InterPro" id="IPR058525">
    <property type="entry name" value="DUF8212"/>
</dbReference>
<evidence type="ECO:0000259" key="2">
    <source>
        <dbReference type="Pfam" id="PF26640"/>
    </source>
</evidence>
<gene>
    <name evidence="3" type="ORF">EK21DRAFT_101546</name>
</gene>
<evidence type="ECO:0000259" key="1">
    <source>
        <dbReference type="Pfam" id="PF06985"/>
    </source>
</evidence>
<name>A0A9P4H5Z4_9PLEO</name>
<dbReference type="Pfam" id="PF26640">
    <property type="entry name" value="DUF8212"/>
    <property type="match status" value="1"/>
</dbReference>
<organism evidence="3 4">
    <name type="scientific">Setomelanomma holmii</name>
    <dbReference type="NCBI Taxonomy" id="210430"/>
    <lineage>
        <taxon>Eukaryota</taxon>
        <taxon>Fungi</taxon>
        <taxon>Dikarya</taxon>
        <taxon>Ascomycota</taxon>
        <taxon>Pezizomycotina</taxon>
        <taxon>Dothideomycetes</taxon>
        <taxon>Pleosporomycetidae</taxon>
        <taxon>Pleosporales</taxon>
        <taxon>Pleosporineae</taxon>
        <taxon>Phaeosphaeriaceae</taxon>
        <taxon>Setomelanomma</taxon>
    </lineage>
</organism>